<dbReference type="Gene3D" id="2.60.130.10">
    <property type="entry name" value="Aromatic compound dioxygenase"/>
    <property type="match status" value="1"/>
</dbReference>
<dbReference type="Proteomes" id="UP000717696">
    <property type="component" value="Unassembled WGS sequence"/>
</dbReference>
<proteinExistence type="predicted"/>
<keyword evidence="4" id="KW-0560">Oxidoreductase</keyword>
<name>A0A9P9DWX3_9HYPO</name>
<keyword evidence="4" id="KW-0223">Dioxygenase</keyword>
<feature type="domain" description="Intradiol ring-cleavage dioxygenases" evidence="3">
    <location>
        <begin position="119"/>
        <end position="230"/>
    </location>
</feature>
<dbReference type="Pfam" id="PF00775">
    <property type="entry name" value="Dioxygenase_C"/>
    <property type="match status" value="1"/>
</dbReference>
<accession>A0A9P9DWX3</accession>
<dbReference type="PANTHER" id="PTHR34315:SF1">
    <property type="entry name" value="INTRADIOL RING-CLEAVAGE DIOXYGENASES DOMAIN-CONTAINING PROTEIN-RELATED"/>
    <property type="match status" value="1"/>
</dbReference>
<evidence type="ECO:0000256" key="2">
    <source>
        <dbReference type="SAM" id="SignalP"/>
    </source>
</evidence>
<evidence type="ECO:0000256" key="1">
    <source>
        <dbReference type="SAM" id="MobiDB-lite"/>
    </source>
</evidence>
<dbReference type="InterPro" id="IPR015889">
    <property type="entry name" value="Intradiol_dOase_core"/>
</dbReference>
<dbReference type="CDD" id="cd03457">
    <property type="entry name" value="intradiol_dioxygenase_like"/>
    <property type="match status" value="1"/>
</dbReference>
<feature type="compositionally biased region" description="Basic and acidic residues" evidence="1">
    <location>
        <begin position="20"/>
        <end position="42"/>
    </location>
</feature>
<dbReference type="PANTHER" id="PTHR34315">
    <property type="match status" value="1"/>
</dbReference>
<evidence type="ECO:0000313" key="5">
    <source>
        <dbReference type="Proteomes" id="UP000717696"/>
    </source>
</evidence>
<feature type="chain" id="PRO_5040250258" evidence="2">
    <location>
        <begin position="19"/>
        <end position="375"/>
    </location>
</feature>
<gene>
    <name evidence="4" type="ORF">B0J13DRAFT_611841</name>
</gene>
<dbReference type="AlphaFoldDB" id="A0A9P9DWX3"/>
<dbReference type="InterPro" id="IPR000627">
    <property type="entry name" value="Intradiol_dOase_C"/>
</dbReference>
<evidence type="ECO:0000313" key="4">
    <source>
        <dbReference type="EMBL" id="KAH7126507.1"/>
    </source>
</evidence>
<comment type="caution">
    <text evidence="4">The sequence shown here is derived from an EMBL/GenBank/DDBJ whole genome shotgun (WGS) entry which is preliminary data.</text>
</comment>
<dbReference type="GO" id="GO:0008199">
    <property type="term" value="F:ferric iron binding"/>
    <property type="evidence" value="ECO:0007669"/>
    <property type="project" value="InterPro"/>
</dbReference>
<organism evidence="4 5">
    <name type="scientific">Dactylonectria estremocensis</name>
    <dbReference type="NCBI Taxonomy" id="1079267"/>
    <lineage>
        <taxon>Eukaryota</taxon>
        <taxon>Fungi</taxon>
        <taxon>Dikarya</taxon>
        <taxon>Ascomycota</taxon>
        <taxon>Pezizomycotina</taxon>
        <taxon>Sordariomycetes</taxon>
        <taxon>Hypocreomycetidae</taxon>
        <taxon>Hypocreales</taxon>
        <taxon>Nectriaceae</taxon>
        <taxon>Dactylonectria</taxon>
    </lineage>
</organism>
<evidence type="ECO:0000259" key="3">
    <source>
        <dbReference type="Pfam" id="PF00775"/>
    </source>
</evidence>
<keyword evidence="2" id="KW-0732">Signal</keyword>
<feature type="compositionally biased region" description="Gly residues" evidence="1">
    <location>
        <begin position="335"/>
        <end position="347"/>
    </location>
</feature>
<protein>
    <submittedName>
        <fullName evidence="4">Intradiol ring-cleavage dioxygenase</fullName>
    </submittedName>
</protein>
<feature type="signal peptide" evidence="2">
    <location>
        <begin position="1"/>
        <end position="18"/>
    </location>
</feature>
<reference evidence="4" key="1">
    <citation type="journal article" date="2021" name="Nat. Commun.">
        <title>Genetic determinants of endophytism in the Arabidopsis root mycobiome.</title>
        <authorList>
            <person name="Mesny F."/>
            <person name="Miyauchi S."/>
            <person name="Thiergart T."/>
            <person name="Pickel B."/>
            <person name="Atanasova L."/>
            <person name="Karlsson M."/>
            <person name="Huettel B."/>
            <person name="Barry K.W."/>
            <person name="Haridas S."/>
            <person name="Chen C."/>
            <person name="Bauer D."/>
            <person name="Andreopoulos W."/>
            <person name="Pangilinan J."/>
            <person name="LaButti K."/>
            <person name="Riley R."/>
            <person name="Lipzen A."/>
            <person name="Clum A."/>
            <person name="Drula E."/>
            <person name="Henrissat B."/>
            <person name="Kohler A."/>
            <person name="Grigoriev I.V."/>
            <person name="Martin F.M."/>
            <person name="Hacquard S."/>
        </authorList>
    </citation>
    <scope>NUCLEOTIDE SEQUENCE</scope>
    <source>
        <strain evidence="4">MPI-CAGE-AT-0021</strain>
    </source>
</reference>
<feature type="region of interest" description="Disordered" evidence="1">
    <location>
        <begin position="335"/>
        <end position="362"/>
    </location>
</feature>
<dbReference type="GO" id="GO:0016702">
    <property type="term" value="F:oxidoreductase activity, acting on single donors with incorporation of molecular oxygen, incorporation of two atoms of oxygen"/>
    <property type="evidence" value="ECO:0007669"/>
    <property type="project" value="InterPro"/>
</dbReference>
<feature type="region of interest" description="Disordered" evidence="1">
    <location>
        <begin position="17"/>
        <end position="42"/>
    </location>
</feature>
<keyword evidence="5" id="KW-1185">Reference proteome</keyword>
<sequence length="375" mass="40013">MRFIQLVAGALAAGTVSAHPGHDHHQELTERHEALQHSKKDLSHCAEKLRARGVEKRSVERRTAMATNLLKRAHLQGRDLTDLLSVSHHSSADYDLDTPESTIFATNSSCVLSPESVVGPYYVSGEYVRQDVVETQAGVDLALDLQVVDTETCEPITGAYLEIWHCNSTGVYSGVSSGGNYESAPENLDSTFLRGAQQTDGDGAVQFDTLFPGHYQGRTTHIHVILHTNATPLANGTIRSTTATHVGQIFFDQDLIYQVEELSPYTTNTQDLTTNAQDGILEDIAETSDPFADYVLLGNSVGDGLLGWLSFGVNTSLISTVSAAATYYEGGGVENENSGGGGGGGGPPSGPPQASEIRTATLSKKDKATLTDVGY</sequence>
<dbReference type="OrthoDB" id="121380at2759"/>
<dbReference type="EMBL" id="JAGMUU010000023">
    <property type="protein sequence ID" value="KAH7126507.1"/>
    <property type="molecule type" value="Genomic_DNA"/>
</dbReference>
<dbReference type="SUPFAM" id="SSF49482">
    <property type="entry name" value="Aromatic compound dioxygenase"/>
    <property type="match status" value="1"/>
</dbReference>